<keyword evidence="5" id="KW-0777">Teichoic acid biosynthesis</keyword>
<evidence type="ECO:0000313" key="9">
    <source>
        <dbReference type="Proteomes" id="UP000189970"/>
    </source>
</evidence>
<dbReference type="InterPro" id="IPR007554">
    <property type="entry name" value="Glycerophosphate_synth"/>
</dbReference>
<dbReference type="Pfam" id="PF04464">
    <property type="entry name" value="Glyphos_transf"/>
    <property type="match status" value="1"/>
</dbReference>
<dbReference type="SUPFAM" id="SSF53448">
    <property type="entry name" value="Nucleotide-diphospho-sugar transferases"/>
    <property type="match status" value="1"/>
</dbReference>
<name>A0A1V4DJ39_9ENTE</name>
<evidence type="ECO:0000313" key="8">
    <source>
        <dbReference type="EMBL" id="OPF88346.1"/>
    </source>
</evidence>
<feature type="domain" description="Glycosyltransferase 2-like" evidence="7">
    <location>
        <begin position="6"/>
        <end position="166"/>
    </location>
</feature>
<dbReference type="Gene3D" id="3.90.550.10">
    <property type="entry name" value="Spore Coat Polysaccharide Biosynthesis Protein SpsA, Chain A"/>
    <property type="match status" value="1"/>
</dbReference>
<evidence type="ECO:0000256" key="6">
    <source>
        <dbReference type="ARBA" id="ARBA00023136"/>
    </source>
</evidence>
<dbReference type="InterPro" id="IPR029044">
    <property type="entry name" value="Nucleotide-diphossugar_trans"/>
</dbReference>
<sequence>MSIKLSIIVPVYNVSNYLEECLDSLLKQNITDYEVIMVDDGSTDNSYEIVQEYEEKYDHFVGMTKVNQGLGHSRNVGAAMAKGEYITFVDSDDIIPNNSYKEMLETIERTGSDFIIGDVIRFNSNGQFESTLHNHVFRENYEKISIKTHKELLYDTTAWNKVYRSSFWKEHNFMFPEGMLYEDIPVTIPSHLLAKSVDVLTKTTYLWRARDEGDQSITQQRSSINNLSDRLKAIQMVWDFMEENQTSKEIKDAFDFKNLNMDFQIYLNYLKEKNPEFNELLIEYLKKYLSHVSETTILELDVIKRLKYQLIKDERIDDFISLIDLETQHDLDKKPYKKGDSFYYNYPYIDCLTPEQQVANGTFDIRTRIEKVQWSTPTNLKIEGFAYIYHLDTSKDTSFSFYLTNEKTGYCCELTTHYKPHKRQDVKTMFGGKVKNSRNPLKRLYDYSYSGFSIEIDPTEFDYKQFMNGANYISIAIYNQGLSVTKNLRSPIAGFATRPKYRLKEFIKLSAEYNSFWEFKYKLEEVDNVIRKVKLENEQLVITGEHNGQVVEDNSTRFYLETSFYDNPYLTNQTILPIETQINDNQFTYIFNKNDLDYTSQSENYDLIGKKNYVVDSNYLDEVYRFDDQKQIKIDYYLNSELKLSITDYQAVIESVNFEQKQMKLTLSIKQLDVMKLDSLKMELKLYDLENSEYTFKPHSSWTSNSKMFYEFRIDLMDKKKPILKEKTYRLFLAISCSEQLDNIYEAPVVFSNEGIDRYRNELHGYRFEIRHLRGSNIAIFSQMKHWKSIENGPRRQALLRDIFYPLMRKLPLKNVAVYESFWGKEYSCNPQALCEYIQQNDTSIKNVVFLKDGFHEVDGNVETVKINSLKYYYYLARAKYLFNNVNFPDFYNKRVDAIEVQTMHGTPLKKLGLDSPNEIKPHYVETYIQKNDRWDYLLIPSDYVGEISKTAFKFKKEFIKSGYPRNDKLFADNNVENIERLKEKYNVPKDKKIVLYAPTWRTKGNFTLAMDIEKMSKELGEDYFILVKLHHFSKANFDLSDYADFCRDVSLESDIRELYLISDILITDYSSVMFDFALLEKPMIFYVYDYEKYKDELRGFYFDFEKEAPGELAYTTNDLVKILKNMDKYTNLNKDRYQAFSNKFNQYDKGNASEIVYKKIIN</sequence>
<dbReference type="Gene3D" id="3.40.50.11820">
    <property type="match status" value="1"/>
</dbReference>
<dbReference type="AlphaFoldDB" id="A0A1V4DJ39"/>
<evidence type="ECO:0000259" key="7">
    <source>
        <dbReference type="Pfam" id="PF00535"/>
    </source>
</evidence>
<dbReference type="InterPro" id="IPR051612">
    <property type="entry name" value="Teichoic_Acid_Biosynth"/>
</dbReference>
<accession>A0A1V4DJ39</accession>
<dbReference type="Proteomes" id="UP000189970">
    <property type="component" value="Unassembled WGS sequence"/>
</dbReference>
<dbReference type="GO" id="GO:0005886">
    <property type="term" value="C:plasma membrane"/>
    <property type="evidence" value="ECO:0007669"/>
    <property type="project" value="UniProtKB-SubCell"/>
</dbReference>
<dbReference type="PANTHER" id="PTHR37316:SF3">
    <property type="entry name" value="TEICHOIC ACID GLYCEROL-PHOSPHATE TRANSFERASE"/>
    <property type="match status" value="1"/>
</dbReference>
<dbReference type="RefSeq" id="WP_079347550.1">
    <property type="nucleotide sequence ID" value="NZ_MVAB01000001.1"/>
</dbReference>
<comment type="subcellular location">
    <subcellularLocation>
        <location evidence="1">Cell membrane</location>
        <topology evidence="1">Peripheral membrane protein</topology>
    </subcellularLocation>
</comment>
<reference evidence="8 9" key="1">
    <citation type="submission" date="2017-02" db="EMBL/GenBank/DDBJ databases">
        <title>Vagococcus cremeus sp. nov., isolated from the small intestine of a marten, Martes flavigula.</title>
        <authorList>
            <person name="Tak E.J."/>
            <person name="Bae J.-W."/>
        </authorList>
    </citation>
    <scope>NUCLEOTIDE SEQUENCE [LARGE SCALE GENOMIC DNA]</scope>
    <source>
        <strain evidence="8 9">D7T301</strain>
    </source>
</reference>
<dbReference type="SUPFAM" id="SSF53756">
    <property type="entry name" value="UDP-Glycosyltransferase/glycogen phosphorylase"/>
    <property type="match status" value="1"/>
</dbReference>
<dbReference type="GO" id="GO:0047355">
    <property type="term" value="F:CDP-glycerol glycerophosphotransferase activity"/>
    <property type="evidence" value="ECO:0007669"/>
    <property type="project" value="InterPro"/>
</dbReference>
<keyword evidence="4" id="KW-0808">Transferase</keyword>
<organism evidence="8 9">
    <name type="scientific">Vagococcus martis</name>
    <dbReference type="NCBI Taxonomy" id="1768210"/>
    <lineage>
        <taxon>Bacteria</taxon>
        <taxon>Bacillati</taxon>
        <taxon>Bacillota</taxon>
        <taxon>Bacilli</taxon>
        <taxon>Lactobacillales</taxon>
        <taxon>Enterococcaceae</taxon>
        <taxon>Vagococcus</taxon>
    </lineage>
</organism>
<dbReference type="Pfam" id="PF00535">
    <property type="entry name" value="Glycos_transf_2"/>
    <property type="match status" value="1"/>
</dbReference>
<evidence type="ECO:0000256" key="1">
    <source>
        <dbReference type="ARBA" id="ARBA00004202"/>
    </source>
</evidence>
<evidence type="ECO:0000256" key="5">
    <source>
        <dbReference type="ARBA" id="ARBA00022944"/>
    </source>
</evidence>
<dbReference type="InterPro" id="IPR001173">
    <property type="entry name" value="Glyco_trans_2-like"/>
</dbReference>
<keyword evidence="3" id="KW-1003">Cell membrane</keyword>
<keyword evidence="6" id="KW-0472">Membrane</keyword>
<dbReference type="Gene3D" id="3.40.50.12580">
    <property type="match status" value="1"/>
</dbReference>
<protein>
    <recommendedName>
        <fullName evidence="7">Glycosyltransferase 2-like domain-containing protein</fullName>
    </recommendedName>
</protein>
<dbReference type="CDD" id="cd00761">
    <property type="entry name" value="Glyco_tranf_GTA_type"/>
    <property type="match status" value="1"/>
</dbReference>
<dbReference type="InterPro" id="IPR043149">
    <property type="entry name" value="TagF_N"/>
</dbReference>
<dbReference type="PANTHER" id="PTHR37316">
    <property type="entry name" value="TEICHOIC ACID GLYCEROL-PHOSPHATE PRIMASE"/>
    <property type="match status" value="1"/>
</dbReference>
<keyword evidence="9" id="KW-1185">Reference proteome</keyword>
<comment type="similarity">
    <text evidence="2">Belongs to the CDP-glycerol glycerophosphotransferase family.</text>
</comment>
<proteinExistence type="inferred from homology"/>
<evidence type="ECO:0000256" key="4">
    <source>
        <dbReference type="ARBA" id="ARBA00022679"/>
    </source>
</evidence>
<dbReference type="EMBL" id="MVAB01000001">
    <property type="protein sequence ID" value="OPF88346.1"/>
    <property type="molecule type" value="Genomic_DNA"/>
</dbReference>
<gene>
    <name evidence="8" type="ORF">BW731_09265</name>
</gene>
<evidence type="ECO:0000256" key="2">
    <source>
        <dbReference type="ARBA" id="ARBA00010488"/>
    </source>
</evidence>
<evidence type="ECO:0000256" key="3">
    <source>
        <dbReference type="ARBA" id="ARBA00022475"/>
    </source>
</evidence>
<comment type="caution">
    <text evidence="8">The sequence shown here is derived from an EMBL/GenBank/DDBJ whole genome shotgun (WGS) entry which is preliminary data.</text>
</comment>
<dbReference type="InterPro" id="IPR043148">
    <property type="entry name" value="TagF_C"/>
</dbReference>
<dbReference type="GO" id="GO:0019350">
    <property type="term" value="P:teichoic acid biosynthetic process"/>
    <property type="evidence" value="ECO:0007669"/>
    <property type="project" value="UniProtKB-KW"/>
</dbReference>